<evidence type="ECO:0000313" key="2">
    <source>
        <dbReference type="EMBL" id="MCM2390512.1"/>
    </source>
</evidence>
<dbReference type="GO" id="GO:0032259">
    <property type="term" value="P:methylation"/>
    <property type="evidence" value="ECO:0007669"/>
    <property type="project" value="UniProtKB-KW"/>
</dbReference>
<protein>
    <submittedName>
        <fullName evidence="2">Class I SAM-dependent methyltransferase</fullName>
    </submittedName>
</protein>
<feature type="domain" description="Methyltransferase" evidence="1">
    <location>
        <begin position="43"/>
        <end position="135"/>
    </location>
</feature>
<dbReference type="SUPFAM" id="SSF53335">
    <property type="entry name" value="S-adenosyl-L-methionine-dependent methyltransferases"/>
    <property type="match status" value="1"/>
</dbReference>
<keyword evidence="2" id="KW-0489">Methyltransferase</keyword>
<dbReference type="InterPro" id="IPR029063">
    <property type="entry name" value="SAM-dependent_MTases_sf"/>
</dbReference>
<keyword evidence="2" id="KW-0808">Transferase</keyword>
<dbReference type="InterPro" id="IPR041698">
    <property type="entry name" value="Methyltransf_25"/>
</dbReference>
<evidence type="ECO:0000259" key="1">
    <source>
        <dbReference type="Pfam" id="PF13649"/>
    </source>
</evidence>
<dbReference type="Gene3D" id="2.20.25.570">
    <property type="match status" value="1"/>
</dbReference>
<gene>
    <name evidence="2" type="ORF">NBG84_19800</name>
</gene>
<dbReference type="EMBL" id="JAMQAW010000025">
    <property type="protein sequence ID" value="MCM2390512.1"/>
    <property type="molecule type" value="Genomic_DNA"/>
</dbReference>
<dbReference type="RefSeq" id="WP_250920854.1">
    <property type="nucleotide sequence ID" value="NZ_JAMQAW010000025.1"/>
</dbReference>
<dbReference type="Pfam" id="PF13649">
    <property type="entry name" value="Methyltransf_25"/>
    <property type="match status" value="1"/>
</dbReference>
<organism evidence="2 3">
    <name type="scientific">Streptomyces albipurpureus</name>
    <dbReference type="NCBI Taxonomy" id="2897419"/>
    <lineage>
        <taxon>Bacteria</taxon>
        <taxon>Bacillati</taxon>
        <taxon>Actinomycetota</taxon>
        <taxon>Actinomycetes</taxon>
        <taxon>Kitasatosporales</taxon>
        <taxon>Streptomycetaceae</taxon>
        <taxon>Streptomyces</taxon>
    </lineage>
</organism>
<comment type="caution">
    <text evidence="2">The sequence shown here is derived from an EMBL/GenBank/DDBJ whole genome shotgun (WGS) entry which is preliminary data.</text>
</comment>
<proteinExistence type="predicted"/>
<reference evidence="2" key="1">
    <citation type="submission" date="2022-06" db="EMBL/GenBank/DDBJ databases">
        <title>Genome public.</title>
        <authorList>
            <person name="Sun Q."/>
        </authorList>
    </citation>
    <scope>NUCLEOTIDE SEQUENCE</scope>
    <source>
        <strain evidence="2">CWNU-1</strain>
    </source>
</reference>
<evidence type="ECO:0000313" key="3">
    <source>
        <dbReference type="Proteomes" id="UP001431429"/>
    </source>
</evidence>
<dbReference type="GO" id="GO:0008168">
    <property type="term" value="F:methyltransferase activity"/>
    <property type="evidence" value="ECO:0007669"/>
    <property type="project" value="UniProtKB-KW"/>
</dbReference>
<keyword evidence="3" id="KW-1185">Reference proteome</keyword>
<name>A0ABT0UQ78_9ACTN</name>
<sequence>MEGFDPRTSFGYEVSQQYDDVPRGDEAETVEFLAKLAGRRNALEFAVGTGRVALSLVRAGVRVDGIELSQDMVDRMREKPGGDQVAVTMGDMSRVTTGRTYGLVYLVFNTIGNLLTQDGQVRCFQNAAGHLADDGVFVLECRIPTASARPGHQYLDTEQVGVDHVDLDAGRYDPLTQVLDLNHIRISSSGIRLAPIRLRMAHPPEFDLMARIAGLRLRERLGGWNGEPYTAASWRHISVYERADGPT</sequence>
<accession>A0ABT0UQ78</accession>
<dbReference type="Proteomes" id="UP001431429">
    <property type="component" value="Unassembled WGS sequence"/>
</dbReference>
<dbReference type="Gene3D" id="3.40.50.150">
    <property type="entry name" value="Vaccinia Virus protein VP39"/>
    <property type="match status" value="1"/>
</dbReference>